<name>A0A822Z7H3_NELNU</name>
<organism evidence="1 3">
    <name type="scientific">Nelumbo nucifera</name>
    <name type="common">Sacred lotus</name>
    <dbReference type="NCBI Taxonomy" id="4432"/>
    <lineage>
        <taxon>Eukaryota</taxon>
        <taxon>Viridiplantae</taxon>
        <taxon>Streptophyta</taxon>
        <taxon>Embryophyta</taxon>
        <taxon>Tracheophyta</taxon>
        <taxon>Spermatophyta</taxon>
        <taxon>Magnoliopsida</taxon>
        <taxon>Proteales</taxon>
        <taxon>Nelumbonaceae</taxon>
        <taxon>Nelumbo</taxon>
    </lineage>
</organism>
<evidence type="ECO:0000313" key="1">
    <source>
        <dbReference type="EMBL" id="DAD40493.1"/>
    </source>
</evidence>
<dbReference type="AlphaFoldDB" id="A0A822Z7H3"/>
<evidence type="ECO:0000313" key="2">
    <source>
        <dbReference type="EMBL" id="DAD40496.1"/>
    </source>
</evidence>
<evidence type="ECO:0000313" key="3">
    <source>
        <dbReference type="Proteomes" id="UP000607653"/>
    </source>
</evidence>
<accession>A0A822Z7H3</accession>
<comment type="caution">
    <text evidence="1">The sequence shown here is derived from an EMBL/GenBank/DDBJ whole genome shotgun (WGS) entry which is preliminary data.</text>
</comment>
<proteinExistence type="predicted"/>
<sequence>MGLRMIDMDLTADMMTKQLTQPAYQKLIQQAISSLQQLYSIPTAEEYWNIKENLSIISQAGPWPTY</sequence>
<reference evidence="1 3" key="1">
    <citation type="journal article" date="2020" name="Mol. Biol. Evol.">
        <title>Distinct Expression and Methylation Patterns for Genes with Different Fates following a Single Whole-Genome Duplication in Flowering Plants.</title>
        <authorList>
            <person name="Shi T."/>
            <person name="Rahmani R.S."/>
            <person name="Gugger P.F."/>
            <person name="Wang M."/>
            <person name="Li H."/>
            <person name="Zhang Y."/>
            <person name="Li Z."/>
            <person name="Wang Q."/>
            <person name="Van de Peer Y."/>
            <person name="Marchal K."/>
            <person name="Chen J."/>
        </authorList>
    </citation>
    <scope>NUCLEOTIDE SEQUENCE [LARGE SCALE GENOMIC DNA]</scope>
    <source>
        <tissue evidence="1">Leaf</tissue>
    </source>
</reference>
<dbReference type="EMBL" id="DUZY01000005">
    <property type="protein sequence ID" value="DAD40493.1"/>
    <property type="molecule type" value="Genomic_DNA"/>
</dbReference>
<dbReference type="Proteomes" id="UP000607653">
    <property type="component" value="Unassembled WGS sequence"/>
</dbReference>
<protein>
    <submittedName>
        <fullName evidence="1">Uncharacterized protein</fullName>
    </submittedName>
</protein>
<keyword evidence="3" id="KW-1185">Reference proteome</keyword>
<gene>
    <name evidence="1" type="ORF">HUJ06_014816</name>
    <name evidence="2" type="ORF">HUJ06_014819</name>
</gene>
<dbReference type="EMBL" id="DUZY01000005">
    <property type="protein sequence ID" value="DAD40496.1"/>
    <property type="molecule type" value="Genomic_DNA"/>
</dbReference>